<feature type="compositionally biased region" description="Low complexity" evidence="1">
    <location>
        <begin position="304"/>
        <end position="334"/>
    </location>
</feature>
<feature type="compositionally biased region" description="Low complexity" evidence="1">
    <location>
        <begin position="409"/>
        <end position="422"/>
    </location>
</feature>
<feature type="compositionally biased region" description="Basic and acidic residues" evidence="1">
    <location>
        <begin position="597"/>
        <end position="614"/>
    </location>
</feature>
<protein>
    <submittedName>
        <fullName evidence="2">Uncharacterized protein</fullName>
    </submittedName>
</protein>
<evidence type="ECO:0000256" key="1">
    <source>
        <dbReference type="SAM" id="MobiDB-lite"/>
    </source>
</evidence>
<reference evidence="2 3" key="1">
    <citation type="submission" date="2014-05" db="EMBL/GenBank/DDBJ databases">
        <title>Draft genome sequence of a rare smut relative, Tilletiaria anomala UBC 951.</title>
        <authorList>
            <consortium name="DOE Joint Genome Institute"/>
            <person name="Toome M."/>
            <person name="Kuo A."/>
            <person name="Henrissat B."/>
            <person name="Lipzen A."/>
            <person name="Tritt A."/>
            <person name="Yoshinaga Y."/>
            <person name="Zane M."/>
            <person name="Barry K."/>
            <person name="Grigoriev I.V."/>
            <person name="Spatafora J.W."/>
            <person name="Aimea M.C."/>
        </authorList>
    </citation>
    <scope>NUCLEOTIDE SEQUENCE [LARGE SCALE GENOMIC DNA]</scope>
    <source>
        <strain evidence="2 3">UBC 951</strain>
    </source>
</reference>
<feature type="compositionally biased region" description="Polar residues" evidence="1">
    <location>
        <begin position="1220"/>
        <end position="1232"/>
    </location>
</feature>
<evidence type="ECO:0000313" key="3">
    <source>
        <dbReference type="Proteomes" id="UP000027361"/>
    </source>
</evidence>
<sequence>MSGPQRPSLAGGTDCGTNASTSGSNSVSRSSSLSKGAGDAKARWKALFGDKTVHIDSIDDGMWDNNDEHFLEEIARERGPGSSANGSADGHSSSHGHSHGKLQRSSSSASLSALSAGGDDSYGRSPRGHAPNPSCVGRNAYPPRAGGHRGLHSSRPPSATGHRPSASSSGGGGNAGSSAKQRSSSLNRRSSISSLKGSASTGAPPQLASVFSSSLSQNDHGGGYKGRSSIDSDNGSIRSIRSFTSGMAPAPQRKAPPTGPLPPLPPGAKPQAPPALPGKDKAPSSGARDMSFLRFSAADIKVPSINSNTSSSSQPLSATTQATTPSTASSTHTNGGARSSPHSTPSLATNALPILASPVRFNEHDRSLEFRPNELFETLNVDEEPESDRENASVASSRPFYDDRERPSSRTATRAASNNTASGKVNTISVNTTPVSLRRGPLPPPPQQLHINSGAGSFDRSSSRSNACFGDGDYSSREASPIDLGFARLGIDDLKTSFNAYKIGTPTSLPVPSALTIAIGHGGSVSSTEDREKDMNRSVISPFAQPMPMQNYSLTRTPGRPLNAVPSGAMDIMDSISVLTSANSEAESSNLVSQSLSEREREWERRDSQQKSIDEPYETDQVVEKLIASGLLPHGWAGGSLGSAPRYANIALSSSVPIGNLSVNDKEKMPSAKLGNNGLLSGLKRRFGASGSSTGTSLLKSSSRDRALPSSSPTSQRKVHSDVHIVGKFKPASGMDAMSLAGLYLSSQADQGKRRKDAQAAGSIDDDSAGHLGSAGSFMPMASPAPYSASHDDYPRYEQSPRSELATVPLYAFEADMACRPLPQPSTDGLGGRKPIRALSSDNIHDRDSQAARSYLPHHPPSSRRLGPWVRAFPVPAGRGAQQAATPPSDVYRKGSVPSLRSKGDSLDDMGKKLNIQQTTGPVAASQPAAEAPETLMPLPPPLLPLPPTATATSTDESQAPNEAPSVARPTMLLDVRLPPSPALSNQSSQAPHTPHTRISGHSSIVDAYMDSLYSPGMLSSSTHDSFPLSANSMAARPRESSAPSLLSESSELLSPSGKPPPRPPKAASREARMRPGSVQSLQMVADGVGASGSSHYSARLSFGGSASGTGPLSSPMEEANPRRPSTAQPKRVSTSSQLQWQVGARSMGLSQHSSPLLSAGLPPEPSSLQMPCSPIGLGVVNSRPASSGVRPLSTTSTSGLADSTFFAPDTLLPAANLTGDANRNRSNSNPTHADLHDLTSRFSTPTDLPAATMQRRQSNSSESGVNGVQARYPQVRRKRPAFGLNVAPSAAAAFDSIPSPDLTASFARSPRSPSIGVFSPVRDSSDRPGPDDAPTSPGLDDVEFIDDDHDPVTVQTIPVDTDEDDDHELETRPLRLRHNSQLTKGFELRQGQHQQQARRESRDTGSIELARSPAKLRHRSSTASLNDLQQGRSYAFV</sequence>
<feature type="compositionally biased region" description="Polar residues" evidence="1">
    <location>
        <begin position="1020"/>
        <end position="1033"/>
    </location>
</feature>
<feature type="compositionally biased region" description="Low complexity" evidence="1">
    <location>
        <begin position="690"/>
        <end position="701"/>
    </location>
</feature>
<accession>A0A066WNJ0</accession>
<feature type="compositionally biased region" description="Low complexity" evidence="1">
    <location>
        <begin position="176"/>
        <end position="194"/>
    </location>
</feature>
<dbReference type="RefSeq" id="XP_013245408.1">
    <property type="nucleotide sequence ID" value="XM_013389954.1"/>
</dbReference>
<feature type="region of interest" description="Disordered" evidence="1">
    <location>
        <begin position="689"/>
        <end position="723"/>
    </location>
</feature>
<dbReference type="EMBL" id="JMSN01000009">
    <property type="protein sequence ID" value="KDN52569.1"/>
    <property type="molecule type" value="Genomic_DNA"/>
</dbReference>
<feature type="compositionally biased region" description="Acidic residues" evidence="1">
    <location>
        <begin position="1341"/>
        <end position="1350"/>
    </location>
</feature>
<feature type="region of interest" description="Disordered" evidence="1">
    <location>
        <begin position="1020"/>
        <end position="1174"/>
    </location>
</feature>
<feature type="compositionally biased region" description="Low complexity" evidence="1">
    <location>
        <begin position="20"/>
        <end position="34"/>
    </location>
</feature>
<feature type="region of interest" description="Disordered" evidence="1">
    <location>
        <begin position="583"/>
        <end position="617"/>
    </location>
</feature>
<feature type="compositionally biased region" description="Polar residues" evidence="1">
    <location>
        <begin position="1124"/>
        <end position="1141"/>
    </location>
</feature>
<feature type="region of interest" description="Disordered" evidence="1">
    <location>
        <begin position="877"/>
        <end position="1003"/>
    </location>
</feature>
<feature type="region of interest" description="Disordered" evidence="1">
    <location>
        <begin position="1215"/>
        <end position="1273"/>
    </location>
</feature>
<gene>
    <name evidence="2" type="ORF">K437DRAFT_187935</name>
</gene>
<feature type="compositionally biased region" description="Polar residues" evidence="1">
    <location>
        <begin position="983"/>
        <end position="992"/>
    </location>
</feature>
<feature type="compositionally biased region" description="Basic and acidic residues" evidence="1">
    <location>
        <begin position="69"/>
        <end position="79"/>
    </location>
</feature>
<dbReference type="InParanoid" id="A0A066WNJ0"/>
<feature type="compositionally biased region" description="Polar residues" evidence="1">
    <location>
        <begin position="583"/>
        <end position="592"/>
    </location>
</feature>
<proteinExistence type="predicted"/>
<feature type="compositionally biased region" description="Pro residues" evidence="1">
    <location>
        <begin position="257"/>
        <end position="276"/>
    </location>
</feature>
<dbReference type="HOGENOM" id="CLU_252016_0_0_1"/>
<feature type="compositionally biased region" description="Pro residues" evidence="1">
    <location>
        <begin position="938"/>
        <end position="948"/>
    </location>
</feature>
<organism evidence="2 3">
    <name type="scientific">Tilletiaria anomala (strain ATCC 24038 / CBS 436.72 / UBC 951)</name>
    <dbReference type="NCBI Taxonomy" id="1037660"/>
    <lineage>
        <taxon>Eukaryota</taxon>
        <taxon>Fungi</taxon>
        <taxon>Dikarya</taxon>
        <taxon>Basidiomycota</taxon>
        <taxon>Ustilaginomycotina</taxon>
        <taxon>Exobasidiomycetes</taxon>
        <taxon>Georgefischeriales</taxon>
        <taxon>Tilletiariaceae</taxon>
        <taxon>Tilletiaria</taxon>
    </lineage>
</organism>
<dbReference type="GeneID" id="25261951"/>
<feature type="compositionally biased region" description="Polar residues" evidence="1">
    <location>
        <begin position="336"/>
        <end position="349"/>
    </location>
</feature>
<keyword evidence="3" id="KW-1185">Reference proteome</keyword>
<feature type="compositionally biased region" description="Polar residues" evidence="1">
    <location>
        <begin position="450"/>
        <end position="464"/>
    </location>
</feature>
<feature type="compositionally biased region" description="Low complexity" evidence="1">
    <location>
        <begin position="105"/>
        <end position="119"/>
    </location>
</feature>
<feature type="compositionally biased region" description="Polar residues" evidence="1">
    <location>
        <begin position="1255"/>
        <end position="1267"/>
    </location>
</feature>
<feature type="region of interest" description="Disordered" evidence="1">
    <location>
        <begin position="69"/>
        <end position="290"/>
    </location>
</feature>
<feature type="compositionally biased region" description="Low complexity" evidence="1">
    <location>
        <begin position="81"/>
        <end position="93"/>
    </location>
</feature>
<feature type="compositionally biased region" description="Polar residues" evidence="1">
    <location>
        <begin position="229"/>
        <end position="245"/>
    </location>
</feature>
<feature type="region of interest" description="Disordered" evidence="1">
    <location>
        <begin position="1"/>
        <end position="41"/>
    </location>
</feature>
<comment type="caution">
    <text evidence="2">The sequence shown here is derived from an EMBL/GenBank/DDBJ whole genome shotgun (WGS) entry which is preliminary data.</text>
</comment>
<feature type="compositionally biased region" description="Low complexity" evidence="1">
    <location>
        <begin position="1041"/>
        <end position="1057"/>
    </location>
</feature>
<feature type="region of interest" description="Disordered" evidence="1">
    <location>
        <begin position="304"/>
        <end position="351"/>
    </location>
</feature>
<feature type="region of interest" description="Disordered" evidence="1">
    <location>
        <begin position="1377"/>
        <end position="1423"/>
    </location>
</feature>
<feature type="region of interest" description="Disordered" evidence="1">
    <location>
        <begin position="1306"/>
        <end position="1351"/>
    </location>
</feature>
<feature type="compositionally biased region" description="Polar residues" evidence="1">
    <location>
        <begin position="195"/>
        <end position="219"/>
    </location>
</feature>
<feature type="compositionally biased region" description="Polar residues" evidence="1">
    <location>
        <begin position="423"/>
        <end position="435"/>
    </location>
</feature>
<evidence type="ECO:0000313" key="2">
    <source>
        <dbReference type="EMBL" id="KDN52569.1"/>
    </source>
</evidence>
<feature type="compositionally biased region" description="Low complexity" evidence="1">
    <location>
        <begin position="928"/>
        <end position="937"/>
    </location>
</feature>
<feature type="region of interest" description="Disordered" evidence="1">
    <location>
        <begin position="368"/>
        <end position="464"/>
    </location>
</feature>
<dbReference type="Proteomes" id="UP000027361">
    <property type="component" value="Unassembled WGS sequence"/>
</dbReference>
<feature type="compositionally biased region" description="Basic and acidic residues" evidence="1">
    <location>
        <begin position="902"/>
        <end position="912"/>
    </location>
</feature>
<name>A0A066WNJ0_TILAU</name>
<feature type="region of interest" description="Disordered" evidence="1">
    <location>
        <begin position="823"/>
        <end position="845"/>
    </location>
</feature>
<feature type="region of interest" description="Disordered" evidence="1">
    <location>
        <begin position="754"/>
        <end position="777"/>
    </location>
</feature>